<dbReference type="Gene3D" id="3.40.630.30">
    <property type="match status" value="1"/>
</dbReference>
<dbReference type="SUPFAM" id="SSF55729">
    <property type="entry name" value="Acyl-CoA N-acyltransferases (Nat)"/>
    <property type="match status" value="1"/>
</dbReference>
<dbReference type="PANTHER" id="PTHR43610:SF1">
    <property type="entry name" value="N-ACETYLTRANSFERASE DOMAIN-CONTAINING PROTEIN"/>
    <property type="match status" value="1"/>
</dbReference>
<name>A0ABV5AE32_9BACL</name>
<sequence>MAKHHVRSLYRAGCHDEIWAYMTVASMADEHDMAAWVNKALSAKATGREYPFVVVQKDTGEVVGSTRFLDIDNSNQSLEIGSTWLTPAVWRSAVNTECKYLLFKHCFETLRLLRVQLKTDARNLRSQRAIERIGGVREGVLRKHRVLPDGFVRDSVYFSIVDDEWPNVKQRLESYLLA</sequence>
<dbReference type="InterPro" id="IPR000182">
    <property type="entry name" value="GNAT_dom"/>
</dbReference>
<proteinExistence type="predicted"/>
<evidence type="ECO:0000313" key="2">
    <source>
        <dbReference type="EMBL" id="MFB5190540.1"/>
    </source>
</evidence>
<dbReference type="Proteomes" id="UP001579974">
    <property type="component" value="Unassembled WGS sequence"/>
</dbReference>
<keyword evidence="2" id="KW-0808">Transferase</keyword>
<dbReference type="EC" id="2.-.-.-" evidence="2"/>
<protein>
    <submittedName>
        <fullName evidence="2">GNAT family protein</fullName>
        <ecNumber evidence="2">2.-.-.-</ecNumber>
    </submittedName>
</protein>
<dbReference type="PANTHER" id="PTHR43610">
    <property type="entry name" value="BLL6696 PROTEIN"/>
    <property type="match status" value="1"/>
</dbReference>
<dbReference type="PROSITE" id="PS51186">
    <property type="entry name" value="GNAT"/>
    <property type="match status" value="1"/>
</dbReference>
<dbReference type="Pfam" id="PF13302">
    <property type="entry name" value="Acetyltransf_3"/>
    <property type="match status" value="1"/>
</dbReference>
<keyword evidence="3" id="KW-1185">Reference proteome</keyword>
<feature type="domain" description="N-acetyltransferase" evidence="1">
    <location>
        <begin position="22"/>
        <end position="159"/>
    </location>
</feature>
<reference evidence="2 3" key="1">
    <citation type="journal article" date="2024" name="Int. J. Mol. Sci.">
        <title>Exploration of Alicyclobacillus spp. Genome in Search of Antibiotic Resistance.</title>
        <authorList>
            <person name="Bucka-Kolendo J."/>
            <person name="Kiousi D.E."/>
            <person name="Dekowska A."/>
            <person name="Mikolajczuk-Szczyrba A."/>
            <person name="Karadedos D.M."/>
            <person name="Michael P."/>
            <person name="Galanis A."/>
            <person name="Sokolowska B."/>
        </authorList>
    </citation>
    <scope>NUCLEOTIDE SEQUENCE [LARGE SCALE GENOMIC DNA]</scope>
    <source>
        <strain evidence="2 3">KKP 3000</strain>
    </source>
</reference>
<organism evidence="2 3">
    <name type="scientific">Alicyclobacillus fastidiosus</name>
    <dbReference type="NCBI Taxonomy" id="392011"/>
    <lineage>
        <taxon>Bacteria</taxon>
        <taxon>Bacillati</taxon>
        <taxon>Bacillota</taxon>
        <taxon>Bacilli</taxon>
        <taxon>Bacillales</taxon>
        <taxon>Alicyclobacillaceae</taxon>
        <taxon>Alicyclobacillus</taxon>
    </lineage>
</organism>
<comment type="caution">
    <text evidence="2">The sequence shown here is derived from an EMBL/GenBank/DDBJ whole genome shotgun (WGS) entry which is preliminary data.</text>
</comment>
<dbReference type="RefSeq" id="WP_275476831.1">
    <property type="nucleotide sequence ID" value="NZ_CP162940.1"/>
</dbReference>
<evidence type="ECO:0000259" key="1">
    <source>
        <dbReference type="PROSITE" id="PS51186"/>
    </source>
</evidence>
<dbReference type="GO" id="GO:0016740">
    <property type="term" value="F:transferase activity"/>
    <property type="evidence" value="ECO:0007669"/>
    <property type="project" value="UniProtKB-KW"/>
</dbReference>
<dbReference type="InterPro" id="IPR016181">
    <property type="entry name" value="Acyl_CoA_acyltransferase"/>
</dbReference>
<dbReference type="EMBL" id="JBDXSU010000006">
    <property type="protein sequence ID" value="MFB5190540.1"/>
    <property type="molecule type" value="Genomic_DNA"/>
</dbReference>
<gene>
    <name evidence="2" type="ORF">KKP3000_004011</name>
</gene>
<accession>A0ABV5AE32</accession>
<evidence type="ECO:0000313" key="3">
    <source>
        <dbReference type="Proteomes" id="UP001579974"/>
    </source>
</evidence>